<evidence type="ECO:0000313" key="8">
    <source>
        <dbReference type="Proteomes" id="UP000694941"/>
    </source>
</evidence>
<feature type="transmembrane region" description="Helical" evidence="6">
    <location>
        <begin position="204"/>
        <end position="225"/>
    </location>
</feature>
<keyword evidence="4 6" id="KW-0472">Membrane</keyword>
<dbReference type="GeneID" id="106473278"/>
<dbReference type="InterPro" id="IPR050726">
    <property type="entry name" value="mGluR"/>
</dbReference>
<dbReference type="RefSeq" id="XP_013789415.2">
    <property type="nucleotide sequence ID" value="XM_013933961.2"/>
</dbReference>
<feature type="transmembrane region" description="Helical" evidence="6">
    <location>
        <begin position="60"/>
        <end position="84"/>
    </location>
</feature>
<sequence>MDIIQSSVAQSPVSDFTLPDVSIETSRSAMKDFSHQYFPEQYEDTNSLFSDSLRLRDDLWILPLIVLSSLNAIIIAIFEVFVIYKARGTTPSRRHLFLGQILLLGLFLCSMMGFAFVPTAHWITCTVLRVGLGLAYTLVFATLLVKSVFLLSLHAGVYLPASYQGLLLFFVVIVQVVIGVQWVVQRPPAIISRTETPTCNTSVANMLMVLIYPMFLILCVTVLSIKAKGNRENHREAMFIGIAIGFTIPVWFSWILVAIATEPRYHDAAMAFGIVTNAIIIFLVMFLPKGRQLAAMGRDGLYPEDRDELSSSSPSICTPSFLHIKPPLIPLNKQERIYYLPPPTGRVWRCSYPVFPHVPIPPPEDTYFYPGERNKASFYPNTTFFKTPLY</sequence>
<proteinExistence type="predicted"/>
<evidence type="ECO:0000313" key="10">
    <source>
        <dbReference type="RefSeq" id="XP_022257447.1"/>
    </source>
</evidence>
<evidence type="ECO:0000256" key="3">
    <source>
        <dbReference type="ARBA" id="ARBA00022989"/>
    </source>
</evidence>
<dbReference type="Proteomes" id="UP000694941">
    <property type="component" value="Unplaced"/>
</dbReference>
<keyword evidence="3 6" id="KW-1133">Transmembrane helix</keyword>
<dbReference type="Pfam" id="PF00003">
    <property type="entry name" value="7tm_3"/>
    <property type="match status" value="1"/>
</dbReference>
<reference evidence="9 10" key="1">
    <citation type="submission" date="2025-05" db="UniProtKB">
        <authorList>
            <consortium name="RefSeq"/>
        </authorList>
    </citation>
    <scope>IDENTIFICATION</scope>
    <source>
        <tissue evidence="9 10">Muscle</tissue>
    </source>
</reference>
<keyword evidence="8" id="KW-1185">Reference proteome</keyword>
<evidence type="ECO:0000256" key="5">
    <source>
        <dbReference type="ARBA" id="ARBA00023180"/>
    </source>
</evidence>
<feature type="transmembrane region" description="Helical" evidence="6">
    <location>
        <begin position="269"/>
        <end position="288"/>
    </location>
</feature>
<feature type="transmembrane region" description="Helical" evidence="6">
    <location>
        <begin position="130"/>
        <end position="153"/>
    </location>
</feature>
<protein>
    <submittedName>
        <fullName evidence="9 10">Metabotropic glutamate receptor 2-like</fullName>
    </submittedName>
</protein>
<dbReference type="InterPro" id="IPR017978">
    <property type="entry name" value="GPCR_3_C"/>
</dbReference>
<dbReference type="RefSeq" id="XP_022257447.1">
    <property type="nucleotide sequence ID" value="XM_022401739.1"/>
</dbReference>
<feature type="transmembrane region" description="Helical" evidence="6">
    <location>
        <begin position="96"/>
        <end position="118"/>
    </location>
</feature>
<feature type="transmembrane region" description="Helical" evidence="6">
    <location>
        <begin position="165"/>
        <end position="184"/>
    </location>
</feature>
<dbReference type="CDD" id="cd13953">
    <property type="entry name" value="7tm_classC_mGluR-like"/>
    <property type="match status" value="1"/>
</dbReference>
<keyword evidence="5" id="KW-0325">Glycoprotein</keyword>
<evidence type="ECO:0000256" key="2">
    <source>
        <dbReference type="ARBA" id="ARBA00022692"/>
    </source>
</evidence>
<keyword evidence="2 6" id="KW-0812">Transmembrane</keyword>
<evidence type="ECO:0000259" key="7">
    <source>
        <dbReference type="PROSITE" id="PS50259"/>
    </source>
</evidence>
<name>A0ABM1TNJ1_LIMPO</name>
<evidence type="ECO:0000256" key="4">
    <source>
        <dbReference type="ARBA" id="ARBA00023136"/>
    </source>
</evidence>
<feature type="domain" description="G-protein coupled receptors family 3 profile" evidence="7">
    <location>
        <begin position="98"/>
        <end position="289"/>
    </location>
</feature>
<accession>A0ABM1TNJ1</accession>
<dbReference type="PROSITE" id="PS50259">
    <property type="entry name" value="G_PROTEIN_RECEP_F3_4"/>
    <property type="match status" value="1"/>
</dbReference>
<evidence type="ECO:0000256" key="1">
    <source>
        <dbReference type="ARBA" id="ARBA00004141"/>
    </source>
</evidence>
<gene>
    <name evidence="9 10" type="primary">LOC106473278</name>
</gene>
<comment type="subcellular location">
    <subcellularLocation>
        <location evidence="1">Membrane</location>
        <topology evidence="1">Multi-pass membrane protein</topology>
    </subcellularLocation>
</comment>
<evidence type="ECO:0000313" key="9">
    <source>
        <dbReference type="RefSeq" id="XP_013789415.2"/>
    </source>
</evidence>
<evidence type="ECO:0000256" key="6">
    <source>
        <dbReference type="SAM" id="Phobius"/>
    </source>
</evidence>
<feature type="transmembrane region" description="Helical" evidence="6">
    <location>
        <begin position="237"/>
        <end position="257"/>
    </location>
</feature>
<dbReference type="PANTHER" id="PTHR24060">
    <property type="entry name" value="METABOTROPIC GLUTAMATE RECEPTOR"/>
    <property type="match status" value="1"/>
</dbReference>
<organism evidence="8 10">
    <name type="scientific">Limulus polyphemus</name>
    <name type="common">Atlantic horseshoe crab</name>
    <dbReference type="NCBI Taxonomy" id="6850"/>
    <lineage>
        <taxon>Eukaryota</taxon>
        <taxon>Metazoa</taxon>
        <taxon>Ecdysozoa</taxon>
        <taxon>Arthropoda</taxon>
        <taxon>Chelicerata</taxon>
        <taxon>Merostomata</taxon>
        <taxon>Xiphosura</taxon>
        <taxon>Limulidae</taxon>
        <taxon>Limulus</taxon>
    </lineage>
</organism>